<dbReference type="PANTHER" id="PTHR10429:SF0">
    <property type="entry name" value="DNA-3-METHYLADENINE GLYCOSYLASE"/>
    <property type="match status" value="1"/>
</dbReference>
<dbReference type="Gene3D" id="3.10.300.10">
    <property type="entry name" value="Methylpurine-DNA glycosylase (MPG)"/>
    <property type="match status" value="1"/>
</dbReference>
<dbReference type="HAMAP" id="MF_00527">
    <property type="entry name" value="3MGH"/>
    <property type="match status" value="1"/>
</dbReference>
<reference evidence="6 7" key="1">
    <citation type="submission" date="2020-10" db="EMBL/GenBank/DDBJ databases">
        <title>Myceligenerans pegani sp. nov., an endophytic actinomycete isolated from Peganum harmala L. in Xinjiang, China.</title>
        <authorList>
            <person name="Xin L."/>
        </authorList>
    </citation>
    <scope>NUCLEOTIDE SEQUENCE [LARGE SCALE GENOMIC DNA]</scope>
    <source>
        <strain evidence="6 7">TRM65318</strain>
    </source>
</reference>
<evidence type="ECO:0000256" key="4">
    <source>
        <dbReference type="ARBA" id="ARBA00023204"/>
    </source>
</evidence>
<dbReference type="PANTHER" id="PTHR10429">
    <property type="entry name" value="DNA-3-METHYLADENINE GLYCOSYLASE"/>
    <property type="match status" value="1"/>
</dbReference>
<evidence type="ECO:0000256" key="5">
    <source>
        <dbReference type="HAMAP-Rule" id="MF_00527"/>
    </source>
</evidence>
<dbReference type="CDD" id="cd00540">
    <property type="entry name" value="AAG"/>
    <property type="match status" value="1"/>
</dbReference>
<evidence type="ECO:0000313" key="6">
    <source>
        <dbReference type="EMBL" id="MBE1876516.1"/>
    </source>
</evidence>
<dbReference type="InterPro" id="IPR003180">
    <property type="entry name" value="MPG"/>
</dbReference>
<dbReference type="InterPro" id="IPR011034">
    <property type="entry name" value="Formyl_transferase-like_C_sf"/>
</dbReference>
<sequence length="245" mass="26129">MAFVRDFFERPVLAVARDLLGAHLTVRGPDGTVTVRLTEVEAYDGGNDPGSHAYRGRTTRNATMFGTAGHLYVYRHLGLHHCANIVCGPDGEPSAVLLRAAEVTDGVELARERRLAAGVVRADRDLARGPARLTVALGIDRSDDGVDVTGTGGRVTLEPAPGSWPPPGRTVRDRRAADETLIRTTGVVRTGPRVGVSGEGGRADLFPWRFWLDGEPTVSDYRVAAARRRRTAAVGAAANGRATTS</sequence>
<dbReference type="EMBL" id="JADAQT010000085">
    <property type="protein sequence ID" value="MBE1876516.1"/>
    <property type="molecule type" value="Genomic_DNA"/>
</dbReference>
<dbReference type="SUPFAM" id="SSF50486">
    <property type="entry name" value="FMT C-terminal domain-like"/>
    <property type="match status" value="1"/>
</dbReference>
<keyword evidence="2 5" id="KW-0227">DNA damage</keyword>
<keyword evidence="4 5" id="KW-0234">DNA repair</keyword>
<dbReference type="InterPro" id="IPR036995">
    <property type="entry name" value="MPG_sf"/>
</dbReference>
<keyword evidence="7" id="KW-1185">Reference proteome</keyword>
<comment type="caution">
    <text evidence="6">The sequence shown here is derived from an EMBL/GenBank/DDBJ whole genome shotgun (WGS) entry which is preliminary data.</text>
</comment>
<comment type="similarity">
    <text evidence="1 5">Belongs to the DNA glycosylase MPG family.</text>
</comment>
<protein>
    <recommendedName>
        <fullName evidence="5">Putative 3-methyladenine DNA glycosylase</fullName>
        <ecNumber evidence="5">3.2.2.-</ecNumber>
    </recommendedName>
</protein>
<accession>A0ABR9MZU4</accession>
<dbReference type="NCBIfam" id="TIGR00567">
    <property type="entry name" value="3mg"/>
    <property type="match status" value="1"/>
</dbReference>
<dbReference type="Pfam" id="PF02245">
    <property type="entry name" value="Pur_DNA_glyco"/>
    <property type="match status" value="1"/>
</dbReference>
<evidence type="ECO:0000256" key="2">
    <source>
        <dbReference type="ARBA" id="ARBA00022763"/>
    </source>
</evidence>
<dbReference type="GO" id="GO:0016798">
    <property type="term" value="F:hydrolase activity, acting on glycosyl bonds"/>
    <property type="evidence" value="ECO:0007669"/>
    <property type="project" value="UniProtKB-KW"/>
</dbReference>
<keyword evidence="3 5" id="KW-0378">Hydrolase</keyword>
<name>A0ABR9MZU4_9MICO</name>
<dbReference type="EC" id="3.2.2.-" evidence="5"/>
<dbReference type="NCBIfam" id="NF002003">
    <property type="entry name" value="PRK00802.1-3"/>
    <property type="match status" value="1"/>
</dbReference>
<gene>
    <name evidence="6" type="ORF">IHE71_12435</name>
</gene>
<evidence type="ECO:0000313" key="7">
    <source>
        <dbReference type="Proteomes" id="UP000625527"/>
    </source>
</evidence>
<organism evidence="6 7">
    <name type="scientific">Myceligenerans pegani</name>
    <dbReference type="NCBI Taxonomy" id="2776917"/>
    <lineage>
        <taxon>Bacteria</taxon>
        <taxon>Bacillati</taxon>
        <taxon>Actinomycetota</taxon>
        <taxon>Actinomycetes</taxon>
        <taxon>Micrococcales</taxon>
        <taxon>Promicromonosporaceae</taxon>
        <taxon>Myceligenerans</taxon>
    </lineage>
</organism>
<dbReference type="Proteomes" id="UP000625527">
    <property type="component" value="Unassembled WGS sequence"/>
</dbReference>
<keyword evidence="6" id="KW-0326">Glycosidase</keyword>
<proteinExistence type="inferred from homology"/>
<evidence type="ECO:0000256" key="3">
    <source>
        <dbReference type="ARBA" id="ARBA00022801"/>
    </source>
</evidence>
<evidence type="ECO:0000256" key="1">
    <source>
        <dbReference type="ARBA" id="ARBA00009232"/>
    </source>
</evidence>